<keyword evidence="1" id="KW-0175">Coiled coil</keyword>
<dbReference type="OrthoDB" id="9813763at2"/>
<evidence type="ECO:0000313" key="5">
    <source>
        <dbReference type="Proteomes" id="UP000194977"/>
    </source>
</evidence>
<proteinExistence type="predicted"/>
<dbReference type="PIRSF" id="PIRSF029215">
    <property type="entry name" value="UCP029215"/>
    <property type="match status" value="1"/>
</dbReference>
<protein>
    <recommendedName>
        <fullName evidence="6">DUF2213 domain-containing protein</fullName>
    </recommendedName>
</protein>
<keyword evidence="4" id="KW-1185">Reference proteome</keyword>
<feature type="coiled-coil region" evidence="1">
    <location>
        <begin position="195"/>
        <end position="284"/>
    </location>
</feature>
<sequence>MAWETTPQGYIKTTAKITKGAVLQYYGHEIGLTDSRANQIVNVNRTLDELSKPETLKSINGMPITITHPDKKAVDANDWKSKTVGHVQNPRVESNYIVCDAFIQDKSAIELLKDRDIRELSVGYEPADIQEINGQFYHKNIRVNHVAIVAEGRAGSDCRLNDSKSKIGEKMKFQAKKTWLIDAIKKLLTDSGLSAEEINKKIDELVAELEEVQGKEDEESKSKAEELQKQIDELKAQLEALNDDTPNAGDDQKDAQIVALTAELEAVKKERDELKARVEELEAEKDMGSVVNDAKTRFPKVKLNDAKSARDVRISVLVDHGIYSKEQATKLTDAEIRAAYAGLVATSTKKNKVVSSLLNDSKEAPKSASKRLGGK</sequence>
<accession>A0A242NLQ9</accession>
<evidence type="ECO:0000313" key="2">
    <source>
        <dbReference type="EMBL" id="OTQ01625.1"/>
    </source>
</evidence>
<name>A0A242NLQ9_9GAMM</name>
<dbReference type="InterPro" id="IPR016913">
    <property type="entry name" value="UCP029215"/>
</dbReference>
<dbReference type="AlphaFoldDB" id="A0A242NLQ9"/>
<dbReference type="EMBL" id="NARP01000001">
    <property type="protein sequence ID" value="OTQ01625.1"/>
    <property type="molecule type" value="Genomic_DNA"/>
</dbReference>
<evidence type="ECO:0008006" key="6">
    <source>
        <dbReference type="Google" id="ProtNLM"/>
    </source>
</evidence>
<gene>
    <name evidence="3" type="ORF">B6C91_02900</name>
    <name evidence="2" type="ORF">B6D08_00035</name>
</gene>
<evidence type="ECO:0000256" key="1">
    <source>
        <dbReference type="SAM" id="Coils"/>
    </source>
</evidence>
<evidence type="ECO:0000313" key="4">
    <source>
        <dbReference type="Proteomes" id="UP000194800"/>
    </source>
</evidence>
<dbReference type="RefSeq" id="WP_086300405.1">
    <property type="nucleotide sequence ID" value="NZ_MZNE01000041.1"/>
</dbReference>
<comment type="caution">
    <text evidence="2">The sequence shown here is derived from an EMBL/GenBank/DDBJ whole genome shotgun (WGS) entry which is preliminary data.</text>
</comment>
<reference evidence="4 5" key="1">
    <citation type="submission" date="2017-03" db="EMBL/GenBank/DDBJ databases">
        <title>Comparative genomics of honeybee gut symbionts reveal geographically distinct and subgroup specific antibiotic resistance.</title>
        <authorList>
            <person name="Ludvigsen J."/>
            <person name="Porcellato D."/>
            <person name="Labee-Lund T.M."/>
            <person name="Amdam G.V."/>
            <person name="Rudi K."/>
        </authorList>
    </citation>
    <scope>NUCLEOTIDE SEQUENCE [LARGE SCALE GENOMIC DNA]</scope>
    <source>
        <strain evidence="2 5">A-7-12</strain>
        <strain evidence="3 4">A-9-12</strain>
    </source>
</reference>
<dbReference type="Pfam" id="PF09979">
    <property type="entry name" value="DUF2213"/>
    <property type="match status" value="1"/>
</dbReference>
<organism evidence="2 5">
    <name type="scientific">Gilliamella apicola</name>
    <dbReference type="NCBI Taxonomy" id="1196095"/>
    <lineage>
        <taxon>Bacteria</taxon>
        <taxon>Pseudomonadati</taxon>
        <taxon>Pseudomonadota</taxon>
        <taxon>Gammaproteobacteria</taxon>
        <taxon>Orbales</taxon>
        <taxon>Orbaceae</taxon>
        <taxon>Gilliamella</taxon>
    </lineage>
</organism>
<dbReference type="Proteomes" id="UP000194977">
    <property type="component" value="Unassembled WGS sequence"/>
</dbReference>
<dbReference type="EMBL" id="NART01000007">
    <property type="protein sequence ID" value="OTQ11299.1"/>
    <property type="molecule type" value="Genomic_DNA"/>
</dbReference>
<dbReference type="Proteomes" id="UP000194800">
    <property type="component" value="Unassembled WGS sequence"/>
</dbReference>
<evidence type="ECO:0000313" key="3">
    <source>
        <dbReference type="EMBL" id="OTQ11299.1"/>
    </source>
</evidence>